<dbReference type="HOGENOM" id="CLU_125476_0_0_7"/>
<evidence type="ECO:0008006" key="4">
    <source>
        <dbReference type="Google" id="ProtNLM"/>
    </source>
</evidence>
<dbReference type="Pfam" id="PF09411">
    <property type="entry name" value="PagL"/>
    <property type="match status" value="1"/>
</dbReference>
<comment type="caution">
    <text evidence="2">The sequence shown here is derived from an EMBL/GenBank/DDBJ whole genome shotgun (WGS) entry which is preliminary data.</text>
</comment>
<gene>
    <name evidence="2" type="ORF">HMPREF2086_01466</name>
</gene>
<dbReference type="Proteomes" id="UP000018731">
    <property type="component" value="Unassembled WGS sequence"/>
</dbReference>
<evidence type="ECO:0000313" key="2">
    <source>
        <dbReference type="EMBL" id="ETD23019.1"/>
    </source>
</evidence>
<dbReference type="eggNOG" id="ENOG50336VV">
    <property type="taxonomic scope" value="Bacteria"/>
</dbReference>
<dbReference type="OrthoDB" id="8896680at2"/>
<dbReference type="PATRIC" id="fig|1357400.3.peg.1960"/>
<protein>
    <recommendedName>
        <fullName evidence="4">Outer membrane protein beta-barrel domain-containing protein</fullName>
    </recommendedName>
</protein>
<accession>V8C6P3</accession>
<keyword evidence="3" id="KW-1185">Reference proteome</keyword>
<dbReference type="Gene3D" id="2.40.160.20">
    <property type="match status" value="1"/>
</dbReference>
<feature type="region of interest" description="Disordered" evidence="1">
    <location>
        <begin position="1"/>
        <end position="32"/>
    </location>
</feature>
<evidence type="ECO:0000256" key="1">
    <source>
        <dbReference type="SAM" id="MobiDB-lite"/>
    </source>
</evidence>
<dbReference type="EMBL" id="AZJI01000006">
    <property type="protein sequence ID" value="ETD23019.1"/>
    <property type="molecule type" value="Genomic_DNA"/>
</dbReference>
<name>V8C6P3_9HELI</name>
<dbReference type="InterPro" id="IPR018550">
    <property type="entry name" value="Lipid-A_deacylase-rel"/>
</dbReference>
<organism evidence="2 3">
    <name type="scientific">Helicobacter macacae MIT 99-5501</name>
    <dbReference type="NCBI Taxonomy" id="1357400"/>
    <lineage>
        <taxon>Bacteria</taxon>
        <taxon>Pseudomonadati</taxon>
        <taxon>Campylobacterota</taxon>
        <taxon>Epsilonproteobacteria</taxon>
        <taxon>Campylobacterales</taxon>
        <taxon>Helicobacteraceae</taxon>
        <taxon>Helicobacter</taxon>
    </lineage>
</organism>
<proteinExistence type="predicted"/>
<dbReference type="RefSeq" id="WP_023928201.1">
    <property type="nucleotide sequence ID" value="NZ_KI669455.1"/>
</dbReference>
<evidence type="ECO:0000313" key="3">
    <source>
        <dbReference type="Proteomes" id="UP000018731"/>
    </source>
</evidence>
<dbReference type="AlphaFoldDB" id="V8C6P3"/>
<reference evidence="2 3" key="1">
    <citation type="journal article" date="2014" name="Genome Announc.">
        <title>Draft genome sequences of six enterohepatic helicobacter species isolated from humans and one from rhesus macaques.</title>
        <authorList>
            <person name="Shen Z."/>
            <person name="Sheh A."/>
            <person name="Young S.K."/>
            <person name="Abouelliel A."/>
            <person name="Ward D.V."/>
            <person name="Earl A.M."/>
            <person name="Fox J.G."/>
        </authorList>
    </citation>
    <scope>NUCLEOTIDE SEQUENCE [LARGE SCALE GENOMIC DNA]</scope>
    <source>
        <strain evidence="2 3">MIT 99-5501</strain>
    </source>
</reference>
<sequence>MQNQNVKAKQLDTIAQNLPKQNTTKSPKQNPAFSENLNALRFEIGSSVRGNGFENHHNAQIIYSQPNHIFRIHGRINLELGGFLGFGSVAGVDLSSMNLAFLGISEEALLPLFMSQKYGNIYAGVGLGAYIKSKGEVRVISNFTFGERVFVGYLWKKFSSEIFIKHFSNGTLSKPNAGHNFFGFCFGYVF</sequence>